<name>A0A6L2PBG8_COPFO</name>
<feature type="compositionally biased region" description="Polar residues" evidence="1">
    <location>
        <begin position="1130"/>
        <end position="1141"/>
    </location>
</feature>
<feature type="region of interest" description="Disordered" evidence="1">
    <location>
        <begin position="102"/>
        <end position="161"/>
    </location>
</feature>
<feature type="compositionally biased region" description="Polar residues" evidence="1">
    <location>
        <begin position="950"/>
        <end position="970"/>
    </location>
</feature>
<feature type="region of interest" description="Disordered" evidence="1">
    <location>
        <begin position="68"/>
        <end position="89"/>
    </location>
</feature>
<feature type="compositionally biased region" description="Basic residues" evidence="1">
    <location>
        <begin position="1020"/>
        <end position="1031"/>
    </location>
</feature>
<feature type="region of interest" description="Disordered" evidence="1">
    <location>
        <begin position="943"/>
        <end position="979"/>
    </location>
</feature>
<feature type="region of interest" description="Disordered" evidence="1">
    <location>
        <begin position="327"/>
        <end position="348"/>
    </location>
</feature>
<dbReference type="OrthoDB" id="6348149at2759"/>
<protein>
    <submittedName>
        <fullName evidence="2">Uncharacterized protein</fullName>
    </submittedName>
</protein>
<keyword evidence="3" id="KW-1185">Reference proteome</keyword>
<proteinExistence type="predicted"/>
<feature type="compositionally biased region" description="Basic residues" evidence="1">
    <location>
        <begin position="149"/>
        <end position="161"/>
    </location>
</feature>
<feature type="region of interest" description="Disordered" evidence="1">
    <location>
        <begin position="1004"/>
        <end position="1031"/>
    </location>
</feature>
<feature type="region of interest" description="Disordered" evidence="1">
    <location>
        <begin position="1093"/>
        <end position="1141"/>
    </location>
</feature>
<sequence length="1141" mass="124235">MLDTEPVKVTGVSKLHYLCTVPGGIMQTEADASPVTALPIEESSTVTRFTLVKEEPVTDTMTVKEAVEPADEEEERVLCPPPGEACTGDEQELGAVEQGFQEFSPRSQQQLTQTPTNVPKPPSVCSPSRQKQRDRQQQQQQQRADRERSRGRRRSRWKLKFHHQALPPEYLDHYEASIAQEANRGTDDKQNSPNSEKSAVGCRIPSDKTGSVGEKSTKSSTQCLPNKMEPGTQMVHFSATTPLILKNSGGTPMEQLRLIPLQTLGLGGSEGEIMARLQSDFQRHSVDDEVSIIKERKPAVNLNGNKCVQQCKGLLGCLLSSSQQSESAAGSKSIAPSDSIKRRSSVIMSSSAANCSNMRMAAPSTSQQHNASTTTSKIMKYQDLPYMGEITLDNMKPRRGRKPKKADICHLIYKNYGTIFPGAPNNTSLEEAEERNTNKRRPQQESAQQMSPTAKIKTEVASAASSGIKCRTIESLRGDSAQMNHTDVQNRIISSLLEKRLTAATQQDASRKNMFGSVQDLNYSGAWNKRTTPVPPVSPSPAAPCSDEPLNLCVKDLNQLKIRLLRKHGNFYEPRTSSAITNNTKPGPAPVCIKTEPINNSSSSDMEELLEVSDDSPKFTSTPDDSRNQTPVRITGPADPFPPAIAGLTFPSPPEIQVPGTSLPGGYVYWPGAGVFVHPMALQSQLLYYQKLGAIPLVAMSPTEQPISGQTFIPTTPLPIPHITPVPNIPLQPQANTKTTTSQIKPEQKQAATPINPKNIIPKAFSTVLSPTNSGKSYGIMPSELTFPRMKRLAPLGNPPPSAGSTGAKRKRSAIFIPPMPSENNTNPTTEVSICKFKFTGGAKPSLQEKKMLSVDSGGNFRYYSGTGDKSMRGYEFFPRESLQQSAGASRGSPSEHFLAAASSVMVGSDKMSSIPSVPGNVVQDSTLPGGFSLDEHRKYLSTPGFPADTKSTVSPSVDLTQSASLSSETDISRKSSDGKEVSFDLQGLKRKCESSERMDCAGLDIGDQNQQGTGSQHFRLQRRKRKTRKSLAREKLEQTFKEKGFLIQTQQLESAEGATYCKFRQLRKFTRYLFRSWKDYLPGNVREMSVAAGVAGPGDGSPPPHGDSELDGELSSSPTTPTSTTQSTLIEDSSQQPPTT</sequence>
<dbReference type="EMBL" id="BLKM01000174">
    <property type="protein sequence ID" value="GFG29829.1"/>
    <property type="molecule type" value="Genomic_DNA"/>
</dbReference>
<feature type="compositionally biased region" description="Polar residues" evidence="1">
    <location>
        <begin position="618"/>
        <end position="632"/>
    </location>
</feature>
<evidence type="ECO:0000313" key="3">
    <source>
        <dbReference type="Proteomes" id="UP000502823"/>
    </source>
</evidence>
<feature type="region of interest" description="Disordered" evidence="1">
    <location>
        <begin position="184"/>
        <end position="229"/>
    </location>
</feature>
<feature type="compositionally biased region" description="Low complexity" evidence="1">
    <location>
        <begin position="1116"/>
        <end position="1129"/>
    </location>
</feature>
<gene>
    <name evidence="2" type="ORF">Cfor_02450</name>
</gene>
<dbReference type="AlphaFoldDB" id="A0A6L2PBG8"/>
<feature type="region of interest" description="Disordered" evidence="1">
    <location>
        <begin position="423"/>
        <end position="460"/>
    </location>
</feature>
<dbReference type="Proteomes" id="UP000502823">
    <property type="component" value="Unassembled WGS sequence"/>
</dbReference>
<organism evidence="2 3">
    <name type="scientific">Coptotermes formosanus</name>
    <name type="common">Formosan subterranean termite</name>
    <dbReference type="NCBI Taxonomy" id="36987"/>
    <lineage>
        <taxon>Eukaryota</taxon>
        <taxon>Metazoa</taxon>
        <taxon>Ecdysozoa</taxon>
        <taxon>Arthropoda</taxon>
        <taxon>Hexapoda</taxon>
        <taxon>Insecta</taxon>
        <taxon>Pterygota</taxon>
        <taxon>Neoptera</taxon>
        <taxon>Polyneoptera</taxon>
        <taxon>Dictyoptera</taxon>
        <taxon>Blattodea</taxon>
        <taxon>Blattoidea</taxon>
        <taxon>Termitoidae</taxon>
        <taxon>Rhinotermitidae</taxon>
        <taxon>Coptotermes</taxon>
    </lineage>
</organism>
<dbReference type="InParanoid" id="A0A6L2PBG8"/>
<evidence type="ECO:0000313" key="2">
    <source>
        <dbReference type="EMBL" id="GFG29829.1"/>
    </source>
</evidence>
<evidence type="ECO:0000256" key="1">
    <source>
        <dbReference type="SAM" id="MobiDB-lite"/>
    </source>
</evidence>
<feature type="compositionally biased region" description="Polar residues" evidence="1">
    <location>
        <begin position="104"/>
        <end position="117"/>
    </location>
</feature>
<comment type="caution">
    <text evidence="2">The sequence shown here is derived from an EMBL/GenBank/DDBJ whole genome shotgun (WGS) entry which is preliminary data.</text>
</comment>
<feature type="region of interest" description="Disordered" evidence="1">
    <location>
        <begin position="614"/>
        <end position="638"/>
    </location>
</feature>
<accession>A0A6L2PBG8</accession>
<reference evidence="3" key="1">
    <citation type="submission" date="2020-01" db="EMBL/GenBank/DDBJ databases">
        <title>Draft genome sequence of the Termite Coptotermes fromosanus.</title>
        <authorList>
            <person name="Itakura S."/>
            <person name="Yosikawa Y."/>
            <person name="Umezawa K."/>
        </authorList>
    </citation>
    <scope>NUCLEOTIDE SEQUENCE [LARGE SCALE GENOMIC DNA]</scope>
</reference>
<feature type="compositionally biased region" description="Polar residues" evidence="1">
    <location>
        <begin position="1008"/>
        <end position="1019"/>
    </location>
</feature>